<keyword evidence="1" id="KW-0732">Signal</keyword>
<proteinExistence type="predicted"/>
<dbReference type="SMART" id="SM00062">
    <property type="entry name" value="PBPb"/>
    <property type="match status" value="1"/>
</dbReference>
<evidence type="ECO:0000256" key="1">
    <source>
        <dbReference type="ARBA" id="ARBA00022729"/>
    </source>
</evidence>
<comment type="caution">
    <text evidence="3">The sequence shown here is derived from an EMBL/GenBank/DDBJ whole genome shotgun (WGS) entry which is preliminary data.</text>
</comment>
<dbReference type="InterPro" id="IPR001638">
    <property type="entry name" value="Solute-binding_3/MltF_N"/>
</dbReference>
<dbReference type="Gene3D" id="3.40.190.10">
    <property type="entry name" value="Periplasmic binding protein-like II"/>
    <property type="match status" value="2"/>
</dbReference>
<gene>
    <name evidence="3" type="ORF">GCM10022419_076120</name>
</gene>
<keyword evidence="4" id="KW-1185">Reference proteome</keyword>
<dbReference type="PANTHER" id="PTHR35936:SF17">
    <property type="entry name" value="ARGININE-BINDING EXTRACELLULAR PROTEIN ARTP"/>
    <property type="match status" value="1"/>
</dbReference>
<dbReference type="SUPFAM" id="SSF53850">
    <property type="entry name" value="Periplasmic binding protein-like II"/>
    <property type="match status" value="1"/>
</dbReference>
<sequence>MKVRGTAPTLNANHLYGKARAPMRRALATTLLGTLLGGAALAGCAAPEETTTAPTAQITAGAKDEAIAKLLPADIRQAGKVRVASGVSFPPMEFFDTDNKTVLGFDADLGKALGEVLGVEFAFENVNFDGIIGGLNAGRYDLGLTSMLDKKERQEQVDFVDYLKSGSALMVAKGNPEGVKEVLDMCGRKVAVEKAATGDLLVDDVTKKCAAAGKPAVEKVPFPDQASAVQALQSKRADLVAALDLTLAYSVKQAPEQFEVAVSAIDPLPVGIPVPKSKPQLRDAVQAALKKLIATGTYDELLAKWNLQAQAFKDAAINAGA</sequence>
<dbReference type="CDD" id="cd01004">
    <property type="entry name" value="PBP2_MidA_like"/>
    <property type="match status" value="1"/>
</dbReference>
<dbReference type="EMBL" id="BAABDQ010000020">
    <property type="protein sequence ID" value="GAA3583143.1"/>
    <property type="molecule type" value="Genomic_DNA"/>
</dbReference>
<feature type="domain" description="Solute-binding protein family 3/N-terminal" evidence="2">
    <location>
        <begin position="80"/>
        <end position="309"/>
    </location>
</feature>
<dbReference type="Proteomes" id="UP001500630">
    <property type="component" value="Unassembled WGS sequence"/>
</dbReference>
<dbReference type="Pfam" id="PF00497">
    <property type="entry name" value="SBP_bac_3"/>
    <property type="match status" value="1"/>
</dbReference>
<reference evidence="4" key="1">
    <citation type="journal article" date="2019" name="Int. J. Syst. Evol. Microbiol.">
        <title>The Global Catalogue of Microorganisms (GCM) 10K type strain sequencing project: providing services to taxonomists for standard genome sequencing and annotation.</title>
        <authorList>
            <consortium name="The Broad Institute Genomics Platform"/>
            <consortium name="The Broad Institute Genome Sequencing Center for Infectious Disease"/>
            <person name="Wu L."/>
            <person name="Ma J."/>
        </authorList>
    </citation>
    <scope>NUCLEOTIDE SEQUENCE [LARGE SCALE GENOMIC DNA]</scope>
    <source>
        <strain evidence="4">JCM 17326</strain>
    </source>
</reference>
<evidence type="ECO:0000259" key="2">
    <source>
        <dbReference type="SMART" id="SM00062"/>
    </source>
</evidence>
<name>A0ABP6YGA9_9ACTN</name>
<protein>
    <submittedName>
        <fullName evidence="3">ABC transporter substrate-binding protein</fullName>
    </submittedName>
</protein>
<organism evidence="3 4">
    <name type="scientific">Nonomuraea rosea</name>
    <dbReference type="NCBI Taxonomy" id="638574"/>
    <lineage>
        <taxon>Bacteria</taxon>
        <taxon>Bacillati</taxon>
        <taxon>Actinomycetota</taxon>
        <taxon>Actinomycetes</taxon>
        <taxon>Streptosporangiales</taxon>
        <taxon>Streptosporangiaceae</taxon>
        <taxon>Nonomuraea</taxon>
    </lineage>
</organism>
<accession>A0ABP6YGA9</accession>
<dbReference type="PANTHER" id="PTHR35936">
    <property type="entry name" value="MEMBRANE-BOUND LYTIC MUREIN TRANSGLYCOSYLASE F"/>
    <property type="match status" value="1"/>
</dbReference>
<evidence type="ECO:0000313" key="3">
    <source>
        <dbReference type="EMBL" id="GAA3583143.1"/>
    </source>
</evidence>
<evidence type="ECO:0000313" key="4">
    <source>
        <dbReference type="Proteomes" id="UP001500630"/>
    </source>
</evidence>